<dbReference type="Proteomes" id="UP000077248">
    <property type="component" value="Unassembled WGS sequence"/>
</dbReference>
<evidence type="ECO:0000313" key="4">
    <source>
        <dbReference type="EMBL" id="RYN76147.1"/>
    </source>
</evidence>
<dbReference type="InterPro" id="IPR056121">
    <property type="entry name" value="DUF7704"/>
</dbReference>
<dbReference type="KEGG" id="aalt:CC77DRAFT_934562"/>
<evidence type="ECO:0000256" key="1">
    <source>
        <dbReference type="SAM" id="Phobius"/>
    </source>
</evidence>
<reference evidence="6" key="2">
    <citation type="journal article" date="2019" name="bioRxiv">
        <title>Genomics, evolutionary history and diagnostics of the Alternaria alternata species group including apple and Asian pear pathotypes.</title>
        <authorList>
            <person name="Armitage A.D."/>
            <person name="Cockerton H.M."/>
            <person name="Sreenivasaprasad S."/>
            <person name="Woodhall J.W."/>
            <person name="Lane C.R."/>
            <person name="Harrison R.J."/>
            <person name="Clarkson J.P."/>
        </authorList>
    </citation>
    <scope>NUCLEOTIDE SEQUENCE [LARGE SCALE GENOMIC DNA]</scope>
    <source>
        <strain evidence="6">FERA 1177</strain>
    </source>
</reference>
<evidence type="ECO:0000313" key="6">
    <source>
        <dbReference type="Proteomes" id="UP000291422"/>
    </source>
</evidence>
<dbReference type="EMBL" id="PDXD01000013">
    <property type="protein sequence ID" value="RYN76147.1"/>
    <property type="molecule type" value="Genomic_DNA"/>
</dbReference>
<proteinExistence type="predicted"/>
<feature type="domain" description="DUF7704" evidence="2">
    <location>
        <begin position="7"/>
        <end position="139"/>
    </location>
</feature>
<dbReference type="OMA" id="GHCYAAW"/>
<keyword evidence="1" id="KW-0812">Transmembrane</keyword>
<feature type="transmembrane region" description="Helical" evidence="1">
    <location>
        <begin position="52"/>
        <end position="75"/>
    </location>
</feature>
<evidence type="ECO:0000259" key="2">
    <source>
        <dbReference type="Pfam" id="PF24803"/>
    </source>
</evidence>
<feature type="transmembrane region" description="Helical" evidence="1">
    <location>
        <begin position="20"/>
        <end position="40"/>
    </location>
</feature>
<dbReference type="PANTHER" id="PTHR37019:SF1">
    <property type="entry name" value="EXPERA DOMAIN-CONTAINING PROTEIN"/>
    <property type="match status" value="1"/>
</dbReference>
<organism evidence="3 5">
    <name type="scientific">Alternaria alternata</name>
    <name type="common">Alternaria rot fungus</name>
    <name type="synonym">Torula alternata</name>
    <dbReference type="NCBI Taxonomy" id="5599"/>
    <lineage>
        <taxon>Eukaryota</taxon>
        <taxon>Fungi</taxon>
        <taxon>Dikarya</taxon>
        <taxon>Ascomycota</taxon>
        <taxon>Pezizomycotina</taxon>
        <taxon>Dothideomycetes</taxon>
        <taxon>Pleosporomycetidae</taxon>
        <taxon>Pleosporales</taxon>
        <taxon>Pleosporineae</taxon>
        <taxon>Pleosporaceae</taxon>
        <taxon>Alternaria</taxon>
        <taxon>Alternaria sect. Alternaria</taxon>
        <taxon>Alternaria alternata complex</taxon>
    </lineage>
</organism>
<sequence>MAPPNTPFIYRLWHLYLEPFFALGGVYHLHWAPAQYFAFMPATSAYHPDSQIAYDQLASAYLFFAFTEGVLMRVVDDRRTWWWIVLGLVLCDLGHCYAAWCEMGTSGILDFGGWSDKDVVTNTLNVLPVLVRTGYLLGIGVSGDKGVSEKRKKRV</sequence>
<dbReference type="Proteomes" id="UP000291422">
    <property type="component" value="Unassembled WGS sequence"/>
</dbReference>
<dbReference type="AlphaFoldDB" id="A0A177DQB1"/>
<dbReference type="GeneID" id="29119984"/>
<protein>
    <recommendedName>
        <fullName evidence="2">DUF7704 domain-containing protein</fullName>
    </recommendedName>
</protein>
<keyword evidence="1" id="KW-1133">Transmembrane helix</keyword>
<evidence type="ECO:0000313" key="3">
    <source>
        <dbReference type="EMBL" id="OAG21301.1"/>
    </source>
</evidence>
<reference evidence="3 5" key="1">
    <citation type="submission" date="2016-05" db="EMBL/GenBank/DDBJ databases">
        <title>Comparative analysis of secretome profiles of manganese(II)-oxidizing ascomycete fungi.</title>
        <authorList>
            <consortium name="DOE Joint Genome Institute"/>
            <person name="Zeiner C.A."/>
            <person name="Purvine S.O."/>
            <person name="Zink E.M."/>
            <person name="Wu S."/>
            <person name="Pasa-Tolic L."/>
            <person name="Chaput D.L."/>
            <person name="Haridas S."/>
            <person name="Grigoriev I.V."/>
            <person name="Santelli C.M."/>
            <person name="Hansel C.M."/>
        </authorList>
    </citation>
    <scope>NUCLEOTIDE SEQUENCE [LARGE SCALE GENOMIC DNA]</scope>
    <source>
        <strain evidence="3 5">SRC1lrK2f</strain>
    </source>
</reference>
<evidence type="ECO:0000313" key="5">
    <source>
        <dbReference type="Proteomes" id="UP000077248"/>
    </source>
</evidence>
<dbReference type="PANTHER" id="PTHR37019">
    <property type="entry name" value="CHROMOSOME 1, WHOLE GENOME SHOTGUN SEQUENCE"/>
    <property type="match status" value="1"/>
</dbReference>
<gene>
    <name evidence="4" type="ORF">AA0117_g6011</name>
    <name evidence="3" type="ORF">CC77DRAFT_934562</name>
</gene>
<reference evidence="4" key="3">
    <citation type="journal article" date="2019" name="J. ISSAAS">
        <title>Genomics, evolutionary history and diagnostics of the Alternaria alternata species group including apple and Asian pear pathotypes.</title>
        <authorList>
            <person name="Armitage A.D."/>
            <person name="Cockerton H.M."/>
            <person name="Sreenivasaprasad S."/>
            <person name="Woodhall J."/>
            <person name="Lane C."/>
            <person name="Harrison R.J."/>
            <person name="Clarkson J.P."/>
        </authorList>
    </citation>
    <scope>NUCLEOTIDE SEQUENCE</scope>
    <source>
        <strain evidence="4">FERA 1177</strain>
    </source>
</reference>
<dbReference type="Pfam" id="PF24803">
    <property type="entry name" value="DUF7704"/>
    <property type="match status" value="1"/>
</dbReference>
<feature type="transmembrane region" description="Helical" evidence="1">
    <location>
        <begin position="81"/>
        <end position="100"/>
    </location>
</feature>
<dbReference type="EMBL" id="KV441477">
    <property type="protein sequence ID" value="OAG21301.1"/>
    <property type="molecule type" value="Genomic_DNA"/>
</dbReference>
<dbReference type="RefSeq" id="XP_018386722.1">
    <property type="nucleotide sequence ID" value="XM_018534390.1"/>
</dbReference>
<keyword evidence="1" id="KW-0472">Membrane</keyword>
<keyword evidence="5" id="KW-1185">Reference proteome</keyword>
<dbReference type="STRING" id="5599.A0A177DQB1"/>
<accession>A0A177DQB1</accession>
<name>A0A177DQB1_ALTAL</name>
<dbReference type="VEuPathDB" id="FungiDB:CC77DRAFT_934562"/>